<dbReference type="RefSeq" id="WP_344623200.1">
    <property type="nucleotide sequence ID" value="NZ_BAAALD010000013.1"/>
</dbReference>
<evidence type="ECO:0008006" key="3">
    <source>
        <dbReference type="Google" id="ProtNLM"/>
    </source>
</evidence>
<dbReference type="PANTHER" id="PTHR38440">
    <property type="entry name" value="UPF0398 PROTEIN YPSA"/>
    <property type="match status" value="1"/>
</dbReference>
<sequence length="161" mass="16883">MTAIAVTGHLDLSERTVPLVRDELRALLAAHRPAGLIGLSCLAPGADSLFAEEVLAAGGRLVAVLPSPRYRRWLAEPDRAAFDRLLAAAAAAVVLPYREQSDTAYQAANAELLRRADLVVAVWDGRPGRGLGGTADMVATARQAGVPVRVVWPDGSARAAA</sequence>
<proteinExistence type="predicted"/>
<dbReference type="SUPFAM" id="SSF102405">
    <property type="entry name" value="MCP/YpsA-like"/>
    <property type="match status" value="1"/>
</dbReference>
<organism evidence="1 2">
    <name type="scientific">Kitasatospora arboriphila</name>
    <dbReference type="NCBI Taxonomy" id="258052"/>
    <lineage>
        <taxon>Bacteria</taxon>
        <taxon>Bacillati</taxon>
        <taxon>Actinomycetota</taxon>
        <taxon>Actinomycetes</taxon>
        <taxon>Kitasatosporales</taxon>
        <taxon>Streptomycetaceae</taxon>
        <taxon>Kitasatospora</taxon>
    </lineage>
</organism>
<protein>
    <recommendedName>
        <fullName evidence="3">DUF1273 family protein</fullName>
    </recommendedName>
</protein>
<name>A0ABP4DZN8_9ACTN</name>
<comment type="caution">
    <text evidence="1">The sequence shown here is derived from an EMBL/GenBank/DDBJ whole genome shotgun (WGS) entry which is preliminary data.</text>
</comment>
<dbReference type="Gene3D" id="3.40.50.450">
    <property type="match status" value="1"/>
</dbReference>
<reference evidence="2" key="1">
    <citation type="journal article" date="2019" name="Int. J. Syst. Evol. Microbiol.">
        <title>The Global Catalogue of Microorganisms (GCM) 10K type strain sequencing project: providing services to taxonomists for standard genome sequencing and annotation.</title>
        <authorList>
            <consortium name="The Broad Institute Genomics Platform"/>
            <consortium name="The Broad Institute Genome Sequencing Center for Infectious Disease"/>
            <person name="Wu L."/>
            <person name="Ma J."/>
        </authorList>
    </citation>
    <scope>NUCLEOTIDE SEQUENCE [LARGE SCALE GENOMIC DNA]</scope>
    <source>
        <strain evidence="2">JCM 13002</strain>
    </source>
</reference>
<evidence type="ECO:0000313" key="2">
    <source>
        <dbReference type="Proteomes" id="UP001499987"/>
    </source>
</evidence>
<dbReference type="Proteomes" id="UP001499987">
    <property type="component" value="Unassembled WGS sequence"/>
</dbReference>
<accession>A0ABP4DZN8</accession>
<evidence type="ECO:0000313" key="1">
    <source>
        <dbReference type="EMBL" id="GAA1077770.1"/>
    </source>
</evidence>
<dbReference type="InterPro" id="IPR010697">
    <property type="entry name" value="YspA"/>
</dbReference>
<keyword evidence="2" id="KW-1185">Reference proteome</keyword>
<dbReference type="EMBL" id="BAAALD010000013">
    <property type="protein sequence ID" value="GAA1077770.1"/>
    <property type="molecule type" value="Genomic_DNA"/>
</dbReference>
<dbReference type="PANTHER" id="PTHR38440:SF1">
    <property type="entry name" value="UPF0398 PROTEIN SPR0331"/>
    <property type="match status" value="1"/>
</dbReference>
<gene>
    <name evidence="1" type="ORF">GCM10009663_19520</name>
</gene>